<dbReference type="Proteomes" id="UP000198362">
    <property type="component" value="Unassembled WGS sequence"/>
</dbReference>
<reference evidence="2 3" key="1">
    <citation type="submission" date="2017-06" db="EMBL/GenBank/DDBJ databases">
        <authorList>
            <person name="Kim H.J."/>
            <person name="Triplett B.A."/>
        </authorList>
    </citation>
    <scope>NUCLEOTIDE SEQUENCE [LARGE SCALE GENOMIC DNA]</scope>
    <source>
        <strain evidence="2 3">CGMCC 4.5593</strain>
    </source>
</reference>
<dbReference type="AlphaFoldDB" id="A0A239PFJ1"/>
<dbReference type="EMBL" id="FZPH01000028">
    <property type="protein sequence ID" value="SNT65876.1"/>
    <property type="molecule type" value="Genomic_DNA"/>
</dbReference>
<evidence type="ECO:0000256" key="1">
    <source>
        <dbReference type="SAM" id="MobiDB-lite"/>
    </source>
</evidence>
<name>A0A239PFJ1_9ACTN</name>
<protein>
    <submittedName>
        <fullName evidence="2">Uncharacterized protein</fullName>
    </submittedName>
</protein>
<gene>
    <name evidence="2" type="ORF">SAMN05421812_12822</name>
</gene>
<accession>A0A239PFJ1</accession>
<dbReference type="RefSeq" id="WP_089255545.1">
    <property type="nucleotide sequence ID" value="NZ_FZPH01000028.1"/>
</dbReference>
<evidence type="ECO:0000313" key="2">
    <source>
        <dbReference type="EMBL" id="SNT65876.1"/>
    </source>
</evidence>
<keyword evidence="3" id="KW-1185">Reference proteome</keyword>
<proteinExistence type="predicted"/>
<feature type="compositionally biased region" description="Low complexity" evidence="1">
    <location>
        <begin position="1"/>
        <end position="22"/>
    </location>
</feature>
<feature type="region of interest" description="Disordered" evidence="1">
    <location>
        <begin position="1"/>
        <end position="39"/>
    </location>
</feature>
<organism evidence="2 3">
    <name type="scientific">Asanoa hainanensis</name>
    <dbReference type="NCBI Taxonomy" id="560556"/>
    <lineage>
        <taxon>Bacteria</taxon>
        <taxon>Bacillati</taxon>
        <taxon>Actinomycetota</taxon>
        <taxon>Actinomycetes</taxon>
        <taxon>Micromonosporales</taxon>
        <taxon>Micromonosporaceae</taxon>
        <taxon>Asanoa</taxon>
    </lineage>
</organism>
<dbReference type="OrthoDB" id="3336462at2"/>
<sequence length="351" mass="39700">MTDATTAPAPGRPRASRPPRSAINDRLQSASDGPAGSTPLHVEVQQNLEHLWNTGGRRGATEAGRRPDWIYLRPSFIVQHPDDPRGPALARLVPAKGLPLRMELLMLFDAQCRFAPGETVRLRRTIEAVEDERYQSWQKLVLSDSSSDYRQAADLRARQIKKALRVLDDPHGLVHVGREKGRPARRDYDHLQLRSEASTPVYRPRYTVPESGSGVRISRHFFTSLWVFALTNTEIAAFLALSFKRAQFPLTHLNTGIYAASTTRGSQFGLKENTWRSARQLHAFGLVDRQHDANRDPTNGMISDFGGRWKRHEVMPTTFTIVDQALQNHAVPTIHRVLREPTYTDQLRLVL</sequence>
<evidence type="ECO:0000313" key="3">
    <source>
        <dbReference type="Proteomes" id="UP000198362"/>
    </source>
</evidence>